<organism evidence="11 12">
    <name type="scientific">Pigmentiphaga soli</name>
    <dbReference type="NCBI Taxonomy" id="1007095"/>
    <lineage>
        <taxon>Bacteria</taxon>
        <taxon>Pseudomonadati</taxon>
        <taxon>Pseudomonadota</taxon>
        <taxon>Betaproteobacteria</taxon>
        <taxon>Burkholderiales</taxon>
        <taxon>Alcaligenaceae</taxon>
        <taxon>Pigmentiphaga</taxon>
    </lineage>
</organism>
<dbReference type="PROSITE" id="PS01075">
    <property type="entry name" value="ACETATE_KINASE_1"/>
    <property type="match status" value="1"/>
</dbReference>
<feature type="binding site" evidence="9">
    <location>
        <position position="381"/>
    </location>
    <ligand>
        <name>Mg(2+)</name>
        <dbReference type="ChEBI" id="CHEBI:18420"/>
    </ligand>
</feature>
<feature type="binding site" evidence="9">
    <location>
        <begin position="330"/>
        <end position="334"/>
    </location>
    <ligand>
        <name>ATP</name>
        <dbReference type="ChEBI" id="CHEBI:30616"/>
    </ligand>
</feature>
<dbReference type="EC" id="2.7.2.1" evidence="9"/>
<dbReference type="SUPFAM" id="SSF53067">
    <property type="entry name" value="Actin-like ATPase domain"/>
    <property type="match status" value="2"/>
</dbReference>
<evidence type="ECO:0000256" key="1">
    <source>
        <dbReference type="ARBA" id="ARBA00008748"/>
    </source>
</evidence>
<evidence type="ECO:0000256" key="2">
    <source>
        <dbReference type="ARBA" id="ARBA00022490"/>
    </source>
</evidence>
<dbReference type="PANTHER" id="PTHR21060:SF21">
    <property type="entry name" value="ACETATE KINASE"/>
    <property type="match status" value="1"/>
</dbReference>
<feature type="site" description="Transition state stabilizer" evidence="9">
    <location>
        <position position="242"/>
    </location>
</feature>
<evidence type="ECO:0000256" key="3">
    <source>
        <dbReference type="ARBA" id="ARBA00022679"/>
    </source>
</evidence>
<feature type="binding site" evidence="9">
    <location>
        <begin position="284"/>
        <end position="286"/>
    </location>
    <ligand>
        <name>ATP</name>
        <dbReference type="ChEBI" id="CHEBI:30616"/>
    </ligand>
</feature>
<dbReference type="InterPro" id="IPR000890">
    <property type="entry name" value="Aliphatic_acid_kin_short-chain"/>
</dbReference>
<evidence type="ECO:0000256" key="9">
    <source>
        <dbReference type="HAMAP-Rule" id="MF_00020"/>
    </source>
</evidence>
<accession>A0ABP8HM27</accession>
<feature type="binding site" evidence="9">
    <location>
        <begin position="209"/>
        <end position="213"/>
    </location>
    <ligand>
        <name>ATP</name>
        <dbReference type="ChEBI" id="CHEBI:30616"/>
    </ligand>
</feature>
<dbReference type="Proteomes" id="UP001501671">
    <property type="component" value="Unassembled WGS sequence"/>
</dbReference>
<dbReference type="InterPro" id="IPR004372">
    <property type="entry name" value="Ac/propionate_kinase"/>
</dbReference>
<dbReference type="PIRSF" id="PIRSF000722">
    <property type="entry name" value="Acetate_prop_kin"/>
    <property type="match status" value="1"/>
</dbReference>
<sequence length="396" mass="42389">MNRTEDLILVLNCGSSSIKFALYDAGAEPLPRRPAWNGKVDGIGGPQSSFGETGVEPGLVALDAGQPYHAALGHIRERIVARLGGRRIAAVAHRVVHGGSKYSAPVRVDAGVLADLRSYIPLAPLHQPFALEAMDVLLAERPDLPQVACFDTAFHHTLPDVERMLPLSWAAWERGVRRYGFHGLSYEYMSVALAERYGDAARGRTIVAHLGSGASLCAMRELRSVATTMGFSALDGLMMGTRCGALDPGAVIYLMEIERLTLEQVGHALYHESGLLGISGLSSDPRVLLQHEDDPRVRAALDLYVRRIVREIGALAAVLGGVDLLVFTAGIGEHNDEIRRRVCAALAYLGLVLDDAANAAHGPVISAPGSRPMAAVEPTNEEWVAARHAREAIAAG</sequence>
<gene>
    <name evidence="9" type="primary">ackA</name>
    <name evidence="11" type="ORF">GCM10023144_41680</name>
</gene>
<comment type="catalytic activity">
    <reaction evidence="9">
        <text>acetate + ATP = acetyl phosphate + ADP</text>
        <dbReference type="Rhea" id="RHEA:11352"/>
        <dbReference type="ChEBI" id="CHEBI:22191"/>
        <dbReference type="ChEBI" id="CHEBI:30089"/>
        <dbReference type="ChEBI" id="CHEBI:30616"/>
        <dbReference type="ChEBI" id="CHEBI:456216"/>
        <dbReference type="EC" id="2.7.2.1"/>
    </reaction>
</comment>
<comment type="function">
    <text evidence="9">Catalyzes the formation of acetyl phosphate from acetate and ATP. Can also catalyze the reverse reaction.</text>
</comment>
<evidence type="ECO:0000313" key="11">
    <source>
        <dbReference type="EMBL" id="GAA4341225.1"/>
    </source>
</evidence>
<protein>
    <recommendedName>
        <fullName evidence="9">Acetate kinase</fullName>
        <ecNumber evidence="9">2.7.2.1</ecNumber>
    </recommendedName>
    <alternativeName>
        <fullName evidence="9">Acetokinase</fullName>
    </alternativeName>
</protein>
<name>A0ABP8HM27_9BURK</name>
<comment type="cofactor">
    <cofactor evidence="9">
        <name>Mg(2+)</name>
        <dbReference type="ChEBI" id="CHEBI:18420"/>
    </cofactor>
    <cofactor evidence="9">
        <name>Mn(2+)</name>
        <dbReference type="ChEBI" id="CHEBI:29035"/>
    </cofactor>
    <text evidence="9">Mg(2+). Can also accept Mn(2+).</text>
</comment>
<keyword evidence="12" id="KW-1185">Reference proteome</keyword>
<keyword evidence="7 9" id="KW-0067">ATP-binding</keyword>
<keyword evidence="3 9" id="KW-0808">Transferase</keyword>
<comment type="pathway">
    <text evidence="9">Metabolic intermediate biosynthesis; acetyl-CoA biosynthesis; acetyl-CoA from acetate: step 1/2.</text>
</comment>
<evidence type="ECO:0000313" key="12">
    <source>
        <dbReference type="Proteomes" id="UP001501671"/>
    </source>
</evidence>
<comment type="subunit">
    <text evidence="9">Homodimer.</text>
</comment>
<dbReference type="PANTHER" id="PTHR21060">
    <property type="entry name" value="ACETATE KINASE"/>
    <property type="match status" value="1"/>
</dbReference>
<keyword evidence="6 9" id="KW-0418">Kinase</keyword>
<feature type="active site" description="Proton donor/acceptor" evidence="9">
    <location>
        <position position="151"/>
    </location>
</feature>
<dbReference type="Pfam" id="PF00871">
    <property type="entry name" value="Acetate_kinase"/>
    <property type="match status" value="1"/>
</dbReference>
<keyword evidence="2 9" id="KW-0963">Cytoplasm</keyword>
<dbReference type="NCBIfam" id="TIGR00016">
    <property type="entry name" value="ackA"/>
    <property type="match status" value="1"/>
</dbReference>
<dbReference type="GO" id="GO:0016301">
    <property type="term" value="F:kinase activity"/>
    <property type="evidence" value="ECO:0007669"/>
    <property type="project" value="UniProtKB-KW"/>
</dbReference>
<comment type="similarity">
    <text evidence="1 9 10">Belongs to the acetokinase family.</text>
</comment>
<evidence type="ECO:0000256" key="6">
    <source>
        <dbReference type="ARBA" id="ARBA00022777"/>
    </source>
</evidence>
<dbReference type="RefSeq" id="WP_345251840.1">
    <property type="nucleotide sequence ID" value="NZ_BAABFO010000028.1"/>
</dbReference>
<dbReference type="InterPro" id="IPR023865">
    <property type="entry name" value="Aliphatic_acid_kinase_CS"/>
</dbReference>
<dbReference type="InterPro" id="IPR043129">
    <property type="entry name" value="ATPase_NBD"/>
</dbReference>
<keyword evidence="5 9" id="KW-0547">Nucleotide-binding</keyword>
<keyword evidence="8 9" id="KW-0460">Magnesium</keyword>
<reference evidence="12" key="1">
    <citation type="journal article" date="2019" name="Int. J. Syst. Evol. Microbiol.">
        <title>The Global Catalogue of Microorganisms (GCM) 10K type strain sequencing project: providing services to taxonomists for standard genome sequencing and annotation.</title>
        <authorList>
            <consortium name="The Broad Institute Genomics Platform"/>
            <consortium name="The Broad Institute Genome Sequencing Center for Infectious Disease"/>
            <person name="Wu L."/>
            <person name="Ma J."/>
        </authorList>
    </citation>
    <scope>NUCLEOTIDE SEQUENCE [LARGE SCALE GENOMIC DNA]</scope>
    <source>
        <strain evidence="12">JCM 17666</strain>
    </source>
</reference>
<evidence type="ECO:0000256" key="5">
    <source>
        <dbReference type="ARBA" id="ARBA00022741"/>
    </source>
</evidence>
<feature type="binding site" evidence="9">
    <location>
        <position position="12"/>
    </location>
    <ligand>
        <name>Mg(2+)</name>
        <dbReference type="ChEBI" id="CHEBI:18420"/>
    </ligand>
</feature>
<proteinExistence type="inferred from homology"/>
<comment type="subcellular location">
    <subcellularLocation>
        <location evidence="9">Cytoplasm</location>
    </subcellularLocation>
</comment>
<evidence type="ECO:0000256" key="7">
    <source>
        <dbReference type="ARBA" id="ARBA00022840"/>
    </source>
</evidence>
<feature type="binding site" evidence="9">
    <location>
        <position position="19"/>
    </location>
    <ligand>
        <name>ATP</name>
        <dbReference type="ChEBI" id="CHEBI:30616"/>
    </ligand>
</feature>
<evidence type="ECO:0000256" key="4">
    <source>
        <dbReference type="ARBA" id="ARBA00022723"/>
    </source>
</evidence>
<comment type="caution">
    <text evidence="11">The sequence shown here is derived from an EMBL/GenBank/DDBJ whole genome shotgun (WGS) entry which is preliminary data.</text>
</comment>
<keyword evidence="4 9" id="KW-0479">Metal-binding</keyword>
<feature type="binding site" evidence="9">
    <location>
        <position position="94"/>
    </location>
    <ligand>
        <name>substrate</name>
    </ligand>
</feature>
<feature type="site" description="Transition state stabilizer" evidence="9">
    <location>
        <position position="182"/>
    </location>
</feature>
<evidence type="ECO:0000256" key="8">
    <source>
        <dbReference type="ARBA" id="ARBA00022842"/>
    </source>
</evidence>
<evidence type="ECO:0000256" key="10">
    <source>
        <dbReference type="RuleBase" id="RU003835"/>
    </source>
</evidence>
<dbReference type="HAMAP" id="MF_00020">
    <property type="entry name" value="Acetate_kinase"/>
    <property type="match status" value="1"/>
</dbReference>
<dbReference type="EMBL" id="BAABFO010000028">
    <property type="protein sequence ID" value="GAA4341225.1"/>
    <property type="molecule type" value="Genomic_DNA"/>
</dbReference>
<dbReference type="Gene3D" id="3.30.420.40">
    <property type="match status" value="2"/>
</dbReference>
<dbReference type="PRINTS" id="PR00471">
    <property type="entry name" value="ACETATEKNASE"/>
</dbReference>